<organism evidence="2 3">
    <name type="scientific">Roseinatronobacter alkalisoli</name>
    <dbReference type="NCBI Taxonomy" id="3028235"/>
    <lineage>
        <taxon>Bacteria</taxon>
        <taxon>Pseudomonadati</taxon>
        <taxon>Pseudomonadota</taxon>
        <taxon>Alphaproteobacteria</taxon>
        <taxon>Rhodobacterales</taxon>
        <taxon>Paracoccaceae</taxon>
        <taxon>Roseinatronobacter</taxon>
    </lineage>
</organism>
<dbReference type="InterPro" id="IPR005079">
    <property type="entry name" value="Peptidase_C45_hydrolase"/>
</dbReference>
<dbReference type="EMBL" id="JAQZSM010000001">
    <property type="protein sequence ID" value="MDD7969534.1"/>
    <property type="molecule type" value="Genomic_DNA"/>
</dbReference>
<dbReference type="PANTHER" id="PTHR34180:SF1">
    <property type="entry name" value="BETA-ALANYL-DOPAMINE_CARCININE HYDROLASE"/>
    <property type="match status" value="1"/>
</dbReference>
<sequence length="342" mass="36813">MSEDAPSELRRVRMAGAPHDIGHALGRAGRDAVHDVLRPLDYWVAVNSPAHDHVVARMALRTKALFPWIFEELQGLADGLGLPFAQVMAWNCRGDLMSNVPDGCTTLQFPGDVPVIAHNEDGLPDFRGHVLLVDAAPLDAPDFTALCYPGSIPGHTFSVTGAGLVQAVNNLRLRDVRPQIPRMVLGRAVLACRSVRAAIDLLARENNSGGFHFTLAQAGEGVVHSVEFGGGGMVHRQIDTPSAHANHALHLDHAQGQIVTQSSADRQRRVTDLIDAGARNVLAMLRDTGEQGLPVHRCQPDDPDHENTLATAIIHVEKGGLSWKVYDQKSTGPVHAGSDIAR</sequence>
<evidence type="ECO:0000313" key="3">
    <source>
        <dbReference type="Proteomes" id="UP001431784"/>
    </source>
</evidence>
<keyword evidence="2" id="KW-0808">Transferase</keyword>
<dbReference type="Pfam" id="PF03417">
    <property type="entry name" value="AAT"/>
    <property type="match status" value="1"/>
</dbReference>
<evidence type="ECO:0000259" key="1">
    <source>
        <dbReference type="Pfam" id="PF03417"/>
    </source>
</evidence>
<keyword evidence="2" id="KW-0012">Acyltransferase</keyword>
<feature type="domain" description="Peptidase C45 hydrolase" evidence="1">
    <location>
        <begin position="113"/>
        <end position="322"/>
    </location>
</feature>
<name>A0ABT5T3C6_9RHOB</name>
<protein>
    <submittedName>
        <fullName evidence="2">C45 family autoproteolytic acyltransferase/hydrolase</fullName>
    </submittedName>
</protein>
<dbReference type="RefSeq" id="WP_274350001.1">
    <property type="nucleotide sequence ID" value="NZ_JAQZSM010000001.1"/>
</dbReference>
<proteinExistence type="predicted"/>
<gene>
    <name evidence="2" type="ORF">PUT78_00350</name>
</gene>
<evidence type="ECO:0000313" key="2">
    <source>
        <dbReference type="EMBL" id="MDD7969534.1"/>
    </source>
</evidence>
<dbReference type="NCBIfam" id="NF040521">
    <property type="entry name" value="C45_proenzyme"/>
    <property type="match status" value="1"/>
</dbReference>
<reference evidence="2" key="1">
    <citation type="submission" date="2023-02" db="EMBL/GenBank/DDBJ databases">
        <title>Description of Roseinatronobacter alkalisoli sp. nov., an alkaliphilic bacerium isolated from soda soil.</title>
        <authorList>
            <person name="Wei W."/>
        </authorList>
    </citation>
    <scope>NUCLEOTIDE SEQUENCE</scope>
    <source>
        <strain evidence="2">HJB301</strain>
    </source>
</reference>
<dbReference type="InterPro" id="IPR047801">
    <property type="entry name" value="Peptidase_C45"/>
</dbReference>
<dbReference type="Proteomes" id="UP001431784">
    <property type="component" value="Unassembled WGS sequence"/>
</dbReference>
<comment type="caution">
    <text evidence="2">The sequence shown here is derived from an EMBL/GenBank/DDBJ whole genome shotgun (WGS) entry which is preliminary data.</text>
</comment>
<dbReference type="Gene3D" id="3.60.60.10">
    <property type="entry name" value="Penicillin V Acylase, Chain A"/>
    <property type="match status" value="1"/>
</dbReference>
<accession>A0ABT5T3C6</accession>
<dbReference type="InterPro" id="IPR047794">
    <property type="entry name" value="C45_proenzyme-like"/>
</dbReference>
<dbReference type="GO" id="GO:0016746">
    <property type="term" value="F:acyltransferase activity"/>
    <property type="evidence" value="ECO:0007669"/>
    <property type="project" value="UniProtKB-KW"/>
</dbReference>
<keyword evidence="3" id="KW-1185">Reference proteome</keyword>
<dbReference type="PANTHER" id="PTHR34180">
    <property type="entry name" value="PEPTIDASE C45"/>
    <property type="match status" value="1"/>
</dbReference>